<dbReference type="Gene3D" id="3.40.710.10">
    <property type="entry name" value="DD-peptidase/beta-lactamase superfamily"/>
    <property type="match status" value="1"/>
</dbReference>
<evidence type="ECO:0000256" key="1">
    <source>
        <dbReference type="ARBA" id="ARBA00001231"/>
    </source>
</evidence>
<evidence type="ECO:0000313" key="9">
    <source>
        <dbReference type="EMBL" id="ETK01001.1"/>
    </source>
</evidence>
<evidence type="ECO:0000256" key="2">
    <source>
        <dbReference type="ARBA" id="ARBA00005336"/>
    </source>
</evidence>
<name>W2C3H1_9BACT</name>
<comment type="catalytic activity">
    <reaction evidence="1">
        <text>Hydrolysis of terminal non-reducing N-acetyl-D-hexosamine residues in N-acetyl-beta-D-hexosaminides.</text>
        <dbReference type="EC" id="3.2.1.52"/>
    </reaction>
</comment>
<dbReference type="Gene3D" id="3.40.50.1700">
    <property type="entry name" value="Glycoside hydrolase family 3 C-terminal domain"/>
    <property type="match status" value="1"/>
</dbReference>
<dbReference type="SUPFAM" id="SSF56601">
    <property type="entry name" value="beta-lactamase/transpeptidase-like"/>
    <property type="match status" value="1"/>
</dbReference>
<evidence type="ECO:0000259" key="7">
    <source>
        <dbReference type="Pfam" id="PF00144"/>
    </source>
</evidence>
<dbReference type="PANTHER" id="PTHR30480:SF13">
    <property type="entry name" value="BETA-HEXOSAMINIDASE"/>
    <property type="match status" value="1"/>
</dbReference>
<dbReference type="InterPro" id="IPR012338">
    <property type="entry name" value="Beta-lactam/transpept-like"/>
</dbReference>
<reference evidence="9 10" key="1">
    <citation type="submission" date="2013-11" db="EMBL/GenBank/DDBJ databases">
        <title>Single cell genomics of uncultured Tannerella BU063 (oral taxon 286).</title>
        <authorList>
            <person name="Beall C.J."/>
            <person name="Campbell A.G."/>
            <person name="Griffen A.L."/>
            <person name="Podar M."/>
            <person name="Leys E.J."/>
        </authorList>
    </citation>
    <scope>NUCLEOTIDE SEQUENCE [LARGE SCALE GENOMIC DNA]</scope>
    <source>
        <strain evidence="9">Cell 2</strain>
    </source>
</reference>
<evidence type="ECO:0000256" key="4">
    <source>
        <dbReference type="ARBA" id="ARBA00022801"/>
    </source>
</evidence>
<dbReference type="EMBL" id="AYUF01000492">
    <property type="protein sequence ID" value="ETK01001.1"/>
    <property type="molecule type" value="Genomic_DNA"/>
</dbReference>
<evidence type="ECO:0000313" key="10">
    <source>
        <dbReference type="Proteomes" id="UP000018837"/>
    </source>
</evidence>
<dbReference type="PRINTS" id="PR00133">
    <property type="entry name" value="GLHYDRLASE3"/>
</dbReference>
<dbReference type="InterPro" id="IPR036962">
    <property type="entry name" value="Glyco_hydro_3_N_sf"/>
</dbReference>
<dbReference type="SUPFAM" id="SSF52279">
    <property type="entry name" value="Beta-D-glucan exohydrolase, C-terminal domain"/>
    <property type="match status" value="1"/>
</dbReference>
<dbReference type="InterPro" id="IPR001764">
    <property type="entry name" value="Glyco_hydro_3_N"/>
</dbReference>
<evidence type="ECO:0000259" key="8">
    <source>
        <dbReference type="Pfam" id="PF00933"/>
    </source>
</evidence>
<sequence>MKKIPLLLPLLLTFCLSLATPTASAQHEPSLLRKADREKMNRWVDSVYNAMTDDERVGQLIMIIAEPKLDAANMRRLERYVSELKIGGVLFHTGDPGTQAEVTNRLQRAARLPLFIALDGEWGLSMRLRGTTRFPKNMMLGAVQDTRLIEDYGAEVARQCREMGIHINFAPSVDVNTNASNPIIGTRSFGDDPEAVARRGIAYARGLESRGIMAVAKHYPGHGNTSSDSHYTLPLVNRSERQMDSIDLLPFRRFIAAGFSGIMTGHLSVPSLDGGEQGRAASLSPTIVTEILRKKDGFRGLCFTDALNMRGARPGERENPALSGIKAGNDIALAPSSPDKAVAALRAALDSGVISRKDLESKCRRILAYKYVAGLNHYRPIETRGLSERLNTPHADWLVAKLNEAAITLLKNDDNCLPIKQLDKKRIALVTIGSADGDAFFSTLRRYAPVDIFRIYATTRDADFRHILSRLQPYETVICAVYSSRGAERADFLQLLGQKQTIYTFFTTPYTLRNHRDAIRTADAVVLAYESTAPAQEYAAQLIFGGIPARGRLSVSLPGLFQAGAGLTTTKTRLGYHRPEEVGFDPARLAEIDAIANEGVTKGAYPGCRVLVAKDGMIVYNKSFGWYDSRKTRKVTDDAVYDLASVSKATGTLPAVMKAYDDGLIRLNSPISAYVPALRGSNKSDFTVEELLYHQSGITPYIAFYQNARSDHSYMCDDGTSQCADTSRNALHASSLRTSSIGPSWLSDSPKPGYTTEVARRMYVHDSFRDHIMRDIRNSRLGTRGKYTYSCINFILLKMAVENVYSQPMDRLLNTYFFSRLGASSTTYNPLRKMDTLRIVPTEDDRVMRHQLLRGYVHDEAAALQGGVSGNAGLFSSADDLAKLLQLYLNNGNYGGESYISALTCNMFTHSQSHASRRGLGFDRPEKTPGKASPCGRLAPASVYGHTGFTGTCFWVDPDNQMIYIFLSNRVNPSRDNNRLSSLGIRSRIQDAIYKALKK</sequence>
<evidence type="ECO:0000256" key="3">
    <source>
        <dbReference type="ARBA" id="ARBA00012663"/>
    </source>
</evidence>
<keyword evidence="5" id="KW-0326">Glycosidase</keyword>
<dbReference type="PANTHER" id="PTHR30480">
    <property type="entry name" value="BETA-HEXOSAMINIDASE-RELATED"/>
    <property type="match status" value="1"/>
</dbReference>
<keyword evidence="4 9" id="KW-0378">Hydrolase</keyword>
<dbReference type="GO" id="GO:0004563">
    <property type="term" value="F:beta-N-acetylhexosaminidase activity"/>
    <property type="evidence" value="ECO:0007669"/>
    <property type="project" value="UniProtKB-EC"/>
</dbReference>
<dbReference type="InterPro" id="IPR036881">
    <property type="entry name" value="Glyco_hydro_3_C_sf"/>
</dbReference>
<keyword evidence="6" id="KW-0732">Signal</keyword>
<feature type="domain" description="Beta-lactamase-related" evidence="7">
    <location>
        <begin position="593"/>
        <end position="977"/>
    </location>
</feature>
<dbReference type="Proteomes" id="UP000018837">
    <property type="component" value="Unassembled WGS sequence"/>
</dbReference>
<dbReference type="InterPro" id="IPR017853">
    <property type="entry name" value="GH"/>
</dbReference>
<feature type="domain" description="Glycoside hydrolase family 3 N-terminal" evidence="8">
    <location>
        <begin position="54"/>
        <end position="367"/>
    </location>
</feature>
<dbReference type="EC" id="3.2.1.52" evidence="3"/>
<dbReference type="InterPro" id="IPR001466">
    <property type="entry name" value="Beta-lactam-related"/>
</dbReference>
<feature type="chain" id="PRO_5004813207" description="beta-N-acetylhexosaminidase" evidence="6">
    <location>
        <begin position="26"/>
        <end position="999"/>
    </location>
</feature>
<dbReference type="GO" id="GO:0009254">
    <property type="term" value="P:peptidoglycan turnover"/>
    <property type="evidence" value="ECO:0007669"/>
    <property type="project" value="TreeGrafter"/>
</dbReference>
<evidence type="ECO:0000256" key="5">
    <source>
        <dbReference type="ARBA" id="ARBA00023295"/>
    </source>
</evidence>
<comment type="caution">
    <text evidence="9">The sequence shown here is derived from an EMBL/GenBank/DDBJ whole genome shotgun (WGS) entry which is preliminary data.</text>
</comment>
<feature type="signal peptide" evidence="6">
    <location>
        <begin position="1"/>
        <end position="25"/>
    </location>
</feature>
<accession>W2C3H1</accession>
<comment type="similarity">
    <text evidence="2">Belongs to the glycosyl hydrolase 3 family.</text>
</comment>
<evidence type="ECO:0000256" key="6">
    <source>
        <dbReference type="SAM" id="SignalP"/>
    </source>
</evidence>
<dbReference type="PATRIC" id="fig|1411148.3.peg.1961"/>
<dbReference type="InterPro" id="IPR050226">
    <property type="entry name" value="NagZ_Beta-hexosaminidase"/>
</dbReference>
<dbReference type="Pfam" id="PF00933">
    <property type="entry name" value="Glyco_hydro_3"/>
    <property type="match status" value="1"/>
</dbReference>
<gene>
    <name evidence="9" type="ORF">N425_11900</name>
</gene>
<dbReference type="Pfam" id="PF00144">
    <property type="entry name" value="Beta-lactamase"/>
    <property type="match status" value="1"/>
</dbReference>
<organism evidence="9 10">
    <name type="scientific">Tannerella sp. oral taxon BU063 isolate Cell 2</name>
    <dbReference type="NCBI Taxonomy" id="1411148"/>
    <lineage>
        <taxon>Bacteria</taxon>
        <taxon>Pseudomonadati</taxon>
        <taxon>Bacteroidota</taxon>
        <taxon>Bacteroidia</taxon>
        <taxon>Bacteroidales</taxon>
        <taxon>Tannerellaceae</taxon>
        <taxon>Tannerella</taxon>
    </lineage>
</organism>
<dbReference type="SUPFAM" id="SSF51445">
    <property type="entry name" value="(Trans)glycosidases"/>
    <property type="match status" value="1"/>
</dbReference>
<proteinExistence type="inferred from homology"/>
<dbReference type="Gene3D" id="3.20.20.300">
    <property type="entry name" value="Glycoside hydrolase, family 3, N-terminal domain"/>
    <property type="match status" value="1"/>
</dbReference>
<protein>
    <recommendedName>
        <fullName evidence="3">beta-N-acetylhexosaminidase</fullName>
        <ecNumber evidence="3">3.2.1.52</ecNumber>
    </recommendedName>
</protein>
<dbReference type="GO" id="GO:0005975">
    <property type="term" value="P:carbohydrate metabolic process"/>
    <property type="evidence" value="ECO:0007669"/>
    <property type="project" value="InterPro"/>
</dbReference>
<dbReference type="AlphaFoldDB" id="W2C3H1"/>